<dbReference type="Pfam" id="PF01029">
    <property type="entry name" value="NusB"/>
    <property type="match status" value="1"/>
</dbReference>
<gene>
    <name evidence="10" type="ORF">N177_0990</name>
</gene>
<proteinExistence type="inferred from homology"/>
<keyword evidence="5 6" id="KW-0694">RNA-binding</keyword>
<dbReference type="GO" id="GO:0003723">
    <property type="term" value="F:RNA binding"/>
    <property type="evidence" value="ECO:0007669"/>
    <property type="project" value="UniProtKB-UniRule"/>
</dbReference>
<dbReference type="AlphaFoldDB" id="V4RJ66"/>
<accession>V4RJ66</accession>
<feature type="binding site" evidence="6">
    <location>
        <position position="324"/>
    </location>
    <ligand>
        <name>S-adenosyl-L-methionine</name>
        <dbReference type="ChEBI" id="CHEBI:59789"/>
    </ligand>
</feature>
<dbReference type="Proteomes" id="UP000017819">
    <property type="component" value="Unassembled WGS sequence"/>
</dbReference>
<comment type="caution">
    <text evidence="10">The sequence shown here is derived from an EMBL/GenBank/DDBJ whole genome shotgun (WGS) entry which is preliminary data.</text>
</comment>
<dbReference type="InterPro" id="IPR035926">
    <property type="entry name" value="NusB-like_sf"/>
</dbReference>
<evidence type="ECO:0000259" key="9">
    <source>
        <dbReference type="PROSITE" id="PS51686"/>
    </source>
</evidence>
<protein>
    <recommendedName>
        <fullName evidence="9">SAM-dependent MTase RsmB/NOP-type domain-containing protein</fullName>
    </recommendedName>
</protein>
<dbReference type="PATRIC" id="fig|631454.5.peg.976"/>
<dbReference type="Pfam" id="PF01189">
    <property type="entry name" value="Methyltr_RsmB-F"/>
    <property type="match status" value="1"/>
</dbReference>
<dbReference type="GO" id="GO:0008173">
    <property type="term" value="F:RNA methyltransferase activity"/>
    <property type="evidence" value="ECO:0007669"/>
    <property type="project" value="InterPro"/>
</dbReference>
<dbReference type="PROSITE" id="PS51686">
    <property type="entry name" value="SAM_MT_RSMB_NOP"/>
    <property type="match status" value="1"/>
</dbReference>
<dbReference type="CDD" id="cd02440">
    <property type="entry name" value="AdoMet_MTases"/>
    <property type="match status" value="1"/>
</dbReference>
<feature type="binding site" evidence="6">
    <location>
        <begin position="261"/>
        <end position="267"/>
    </location>
    <ligand>
        <name>S-adenosyl-L-methionine</name>
        <dbReference type="ChEBI" id="CHEBI:59789"/>
    </ligand>
</feature>
<feature type="domain" description="SAM-dependent MTase RsmB/NOP-type" evidence="9">
    <location>
        <begin position="153"/>
        <end position="445"/>
    </location>
</feature>
<reference evidence="10 11" key="1">
    <citation type="journal article" date="2014" name="Genome Announc.">
        <title>Draft Genome Sequence of Lutibaculum baratangense Strain AMV1T, Isolated from a Mud Volcano in Andamans, India.</title>
        <authorList>
            <person name="Singh A."/>
            <person name="Sreenivas A."/>
            <person name="Sathyanarayana Reddy G."/>
            <person name="Pinnaka A.K."/>
            <person name="Shivaji S."/>
        </authorList>
    </citation>
    <scope>NUCLEOTIDE SEQUENCE [LARGE SCALE GENOMIC DNA]</scope>
    <source>
        <strain evidence="10 11">AMV1</strain>
    </source>
</reference>
<feature type="coiled-coil region" evidence="7">
    <location>
        <begin position="274"/>
        <end position="308"/>
    </location>
</feature>
<evidence type="ECO:0000256" key="6">
    <source>
        <dbReference type="PROSITE-ProRule" id="PRU01023"/>
    </source>
</evidence>
<organism evidence="10 11">
    <name type="scientific">Lutibaculum baratangense AMV1</name>
    <dbReference type="NCBI Taxonomy" id="631454"/>
    <lineage>
        <taxon>Bacteria</taxon>
        <taxon>Pseudomonadati</taxon>
        <taxon>Pseudomonadota</taxon>
        <taxon>Alphaproteobacteria</taxon>
        <taxon>Hyphomicrobiales</taxon>
        <taxon>Tepidamorphaceae</taxon>
        <taxon>Lutibaculum</taxon>
    </lineage>
</organism>
<keyword evidence="3 6" id="KW-0808">Transferase</keyword>
<name>V4RJ66_9HYPH</name>
<keyword evidence="2 6" id="KW-0489">Methyltransferase</keyword>
<feature type="active site" description="Nucleophile" evidence="6">
    <location>
        <position position="377"/>
    </location>
</feature>
<evidence type="ECO:0000256" key="3">
    <source>
        <dbReference type="ARBA" id="ARBA00022679"/>
    </source>
</evidence>
<keyword evidence="7" id="KW-0175">Coiled coil</keyword>
<evidence type="ECO:0000256" key="8">
    <source>
        <dbReference type="SAM" id="MobiDB-lite"/>
    </source>
</evidence>
<keyword evidence="4 6" id="KW-0949">S-adenosyl-L-methionine</keyword>
<feature type="region of interest" description="Disordered" evidence="8">
    <location>
        <begin position="1"/>
        <end position="21"/>
    </location>
</feature>
<dbReference type="OrthoDB" id="9810297at2"/>
<dbReference type="Gene3D" id="3.40.50.150">
    <property type="entry name" value="Vaccinia Virus protein VP39"/>
    <property type="match status" value="1"/>
</dbReference>
<dbReference type="Gene3D" id="1.10.940.10">
    <property type="entry name" value="NusB-like"/>
    <property type="match status" value="1"/>
</dbReference>
<dbReference type="PANTHER" id="PTHR22807:SF61">
    <property type="entry name" value="NOL1_NOP2_SUN FAMILY PROTEIN _ ANTITERMINATION NUSB DOMAIN-CONTAINING PROTEIN"/>
    <property type="match status" value="1"/>
</dbReference>
<feature type="binding site" evidence="6">
    <location>
        <position position="282"/>
    </location>
    <ligand>
        <name>S-adenosyl-L-methionine</name>
        <dbReference type="ChEBI" id="CHEBI:59789"/>
    </ligand>
</feature>
<dbReference type="PRINTS" id="PR02008">
    <property type="entry name" value="RCMTFAMILY"/>
</dbReference>
<evidence type="ECO:0000313" key="11">
    <source>
        <dbReference type="Proteomes" id="UP000017819"/>
    </source>
</evidence>
<dbReference type="RefSeq" id="WP_023431135.1">
    <property type="nucleotide sequence ID" value="NZ_AWXZ01000016.1"/>
</dbReference>
<dbReference type="EMBL" id="AWXZ01000016">
    <property type="protein sequence ID" value="ESR26131.1"/>
    <property type="molecule type" value="Genomic_DNA"/>
</dbReference>
<evidence type="ECO:0000256" key="2">
    <source>
        <dbReference type="ARBA" id="ARBA00022603"/>
    </source>
</evidence>
<dbReference type="eggNOG" id="COG0144">
    <property type="taxonomic scope" value="Bacteria"/>
</dbReference>
<dbReference type="GO" id="GO:0001510">
    <property type="term" value="P:RNA methylation"/>
    <property type="evidence" value="ECO:0007669"/>
    <property type="project" value="InterPro"/>
</dbReference>
<keyword evidence="11" id="KW-1185">Reference proteome</keyword>
<dbReference type="SUPFAM" id="SSF48013">
    <property type="entry name" value="NusB-like"/>
    <property type="match status" value="1"/>
</dbReference>
<evidence type="ECO:0000256" key="1">
    <source>
        <dbReference type="ARBA" id="ARBA00007494"/>
    </source>
</evidence>
<evidence type="ECO:0000313" key="10">
    <source>
        <dbReference type="EMBL" id="ESR26131.1"/>
    </source>
</evidence>
<dbReference type="InterPro" id="IPR049560">
    <property type="entry name" value="MeTrfase_RsmB-F_NOP2_cat"/>
</dbReference>
<dbReference type="InterPro" id="IPR029063">
    <property type="entry name" value="SAM-dependent_MTases_sf"/>
</dbReference>
<sequence>MAAPAPMTKADAGNAERGTGESGLAARRAALHLVLQALSDRAPEDPDAVALPAGLEPRDRAFVKNLSTQTVRRLGQIRAALKRFMDRPPHRGSRLEALLAIGACQILFLETPAHAAVDSSVRLSALSRDTARCKGLINAVLRRLSDNREALLSEIGEAVNTPSWLRERWARAYGEETAAAITAAHMVEPPLDLTVKADPASWAERLGGAVTATGSVRLARAGDVTALPGFEDGAWWVQDTAAALPARLLGDVRGKRVADLCAAPGGKTAQLVTAGALLTAVDREEDRMARLRENLARLSLQAETVVADILDYRPAEPFDAVLLDAPCTATGTIRRHPDVPWQRRPADVAQLASLQSALLKHASSLVRPGGTIVFATCSLEPEEGEEQVAGALARGDAERMPLVPGEFGISADCLTPQGDLRTLPCRSPGVEGGMDGFFATRLRRLA</sequence>
<dbReference type="FunFam" id="3.40.50.150:FF:000257">
    <property type="entry name" value="16S rRNA methyltransferase"/>
    <property type="match status" value="1"/>
</dbReference>
<dbReference type="InterPro" id="IPR006027">
    <property type="entry name" value="NusB_RsmB_TIM44"/>
</dbReference>
<dbReference type="STRING" id="631454.N177_0990"/>
<comment type="similarity">
    <text evidence="1 6">Belongs to the class I-like SAM-binding methyltransferase superfamily. RsmB/NOP family.</text>
</comment>
<dbReference type="PANTHER" id="PTHR22807">
    <property type="entry name" value="NOP2 YEAST -RELATED NOL1/NOP2/FMU SUN DOMAIN-CONTAINING"/>
    <property type="match status" value="1"/>
</dbReference>
<dbReference type="PROSITE" id="PS01153">
    <property type="entry name" value="NOL1_NOP2_SUN"/>
    <property type="match status" value="1"/>
</dbReference>
<feature type="binding site" evidence="6">
    <location>
        <position position="308"/>
    </location>
    <ligand>
        <name>S-adenosyl-L-methionine</name>
        <dbReference type="ChEBI" id="CHEBI:59789"/>
    </ligand>
</feature>
<dbReference type="InterPro" id="IPR001678">
    <property type="entry name" value="MeTrfase_RsmB-F_NOP2_dom"/>
</dbReference>
<dbReference type="GO" id="GO:0006355">
    <property type="term" value="P:regulation of DNA-templated transcription"/>
    <property type="evidence" value="ECO:0007669"/>
    <property type="project" value="InterPro"/>
</dbReference>
<evidence type="ECO:0000256" key="7">
    <source>
        <dbReference type="SAM" id="Coils"/>
    </source>
</evidence>
<dbReference type="InterPro" id="IPR018314">
    <property type="entry name" value="RsmB/NOL1/NOP2-like_CS"/>
</dbReference>
<evidence type="ECO:0000256" key="5">
    <source>
        <dbReference type="ARBA" id="ARBA00022884"/>
    </source>
</evidence>
<dbReference type="InterPro" id="IPR023267">
    <property type="entry name" value="RCMT"/>
</dbReference>
<evidence type="ECO:0000256" key="4">
    <source>
        <dbReference type="ARBA" id="ARBA00022691"/>
    </source>
</evidence>
<dbReference type="SUPFAM" id="SSF53335">
    <property type="entry name" value="S-adenosyl-L-methionine-dependent methyltransferases"/>
    <property type="match status" value="1"/>
</dbReference>